<dbReference type="EMBL" id="BK015711">
    <property type="protein sequence ID" value="DAE21392.1"/>
    <property type="molecule type" value="Genomic_DNA"/>
</dbReference>
<organism evidence="1">
    <name type="scientific">Siphoviridae sp. ctE6L85</name>
    <dbReference type="NCBI Taxonomy" id="2826202"/>
    <lineage>
        <taxon>Viruses</taxon>
        <taxon>Duplodnaviria</taxon>
        <taxon>Heunggongvirae</taxon>
        <taxon>Uroviricota</taxon>
        <taxon>Caudoviricetes</taxon>
    </lineage>
</organism>
<proteinExistence type="predicted"/>
<name>A0A8S5QQP4_9CAUD</name>
<reference evidence="1" key="1">
    <citation type="journal article" date="2021" name="Proc. Natl. Acad. Sci. U.S.A.">
        <title>A Catalog of Tens of Thousands of Viruses from Human Metagenomes Reveals Hidden Associations with Chronic Diseases.</title>
        <authorList>
            <person name="Tisza M.J."/>
            <person name="Buck C.B."/>
        </authorList>
    </citation>
    <scope>NUCLEOTIDE SEQUENCE</scope>
    <source>
        <strain evidence="1">CtE6L85</strain>
    </source>
</reference>
<accession>A0A8S5QQP4</accession>
<evidence type="ECO:0000313" key="1">
    <source>
        <dbReference type="EMBL" id="DAE21392.1"/>
    </source>
</evidence>
<sequence length="44" mass="5066">MHRMTLLAWPMNTGIVGFMVRTTQLELPPTIRLYGTPNFLVYKG</sequence>
<protein>
    <submittedName>
        <fullName evidence="1">Uncharacterized protein</fullName>
    </submittedName>
</protein>